<dbReference type="SUPFAM" id="SSF53383">
    <property type="entry name" value="PLP-dependent transferases"/>
    <property type="match status" value="1"/>
</dbReference>
<keyword evidence="9" id="KW-0411">Iron-sulfur</keyword>
<keyword evidence="8" id="KW-0408">Iron</keyword>
<evidence type="ECO:0000313" key="14">
    <source>
        <dbReference type="Proteomes" id="UP000218934"/>
    </source>
</evidence>
<evidence type="ECO:0000313" key="13">
    <source>
        <dbReference type="EMBL" id="PCE41021.1"/>
    </source>
</evidence>
<comment type="cofactor">
    <cofactor evidence="1 11">
        <name>pyridoxal 5'-phosphate</name>
        <dbReference type="ChEBI" id="CHEBI:597326"/>
    </cofactor>
</comment>
<dbReference type="InterPro" id="IPR015421">
    <property type="entry name" value="PyrdxlP-dep_Trfase_major"/>
</dbReference>
<evidence type="ECO:0000256" key="4">
    <source>
        <dbReference type="ARBA" id="ARBA00022679"/>
    </source>
</evidence>
<dbReference type="GO" id="GO:0051537">
    <property type="term" value="F:2 iron, 2 sulfur cluster binding"/>
    <property type="evidence" value="ECO:0007669"/>
    <property type="project" value="UniProtKB-KW"/>
</dbReference>
<evidence type="ECO:0000256" key="3">
    <source>
        <dbReference type="ARBA" id="ARBA00012239"/>
    </source>
</evidence>
<dbReference type="PANTHER" id="PTHR11601">
    <property type="entry name" value="CYSTEINE DESULFURYLASE FAMILY MEMBER"/>
    <property type="match status" value="1"/>
</dbReference>
<comment type="similarity">
    <text evidence="2">Belongs to the class-V pyridoxal-phosphate-dependent aminotransferase family. NifS/IscS subfamily.</text>
</comment>
<dbReference type="Gene3D" id="3.90.1150.10">
    <property type="entry name" value="Aspartate Aminotransferase, domain 1"/>
    <property type="match status" value="1"/>
</dbReference>
<sequence length="278" mass="29389">MAGGIYLDHNATTPVDPRVRAAMLPYLEELFGNASSVEHAHGHAAGQAVDQARQQIADAIGARPNEILFTSGCTEANNIALLGAARSHPDKRHIVTSAIEHPAVLEPCRALERDGWRVTVLGVDEAGRVDLAELAASLCDETALVSIMAANNEVGTRQPIAEIGAICAQRDILFHCDAAQIGAYGLLDVERDHVHLASLSAHKAYGPKGIGALYIRSRRPRVRLAPIQFGGGQERGLRPGTLNTPAIVGMGEAMALAARQGRKDAERLSGMVALSTPG</sequence>
<evidence type="ECO:0000256" key="2">
    <source>
        <dbReference type="ARBA" id="ARBA00006490"/>
    </source>
</evidence>
<reference evidence="13 14" key="1">
    <citation type="submission" date="2017-09" db="EMBL/GenBank/DDBJ databases">
        <title>The Catabolism of 3,6-Dichlorosalicylic acid is Initiated by the Cytochrome P450 Monooxygenase DsmABC in Rhizorhabdus dicambivorans Ndbn-20.</title>
        <authorList>
            <person name="Na L."/>
        </authorList>
    </citation>
    <scope>NUCLEOTIDE SEQUENCE [LARGE SCALE GENOMIC DNA]</scope>
    <source>
        <strain evidence="13 14">Ndbn-20m</strain>
    </source>
</reference>
<dbReference type="AlphaFoldDB" id="A0A2A4FUE7"/>
<name>A0A2A4FUE7_9SPHN</name>
<evidence type="ECO:0000256" key="10">
    <source>
        <dbReference type="ARBA" id="ARBA00050776"/>
    </source>
</evidence>
<dbReference type="EC" id="2.8.1.7" evidence="3"/>
<evidence type="ECO:0000256" key="7">
    <source>
        <dbReference type="ARBA" id="ARBA00022898"/>
    </source>
</evidence>
<comment type="catalytic activity">
    <reaction evidence="10">
        <text>(sulfur carrier)-H + L-cysteine = (sulfur carrier)-SH + L-alanine</text>
        <dbReference type="Rhea" id="RHEA:43892"/>
        <dbReference type="Rhea" id="RHEA-COMP:14737"/>
        <dbReference type="Rhea" id="RHEA-COMP:14739"/>
        <dbReference type="ChEBI" id="CHEBI:29917"/>
        <dbReference type="ChEBI" id="CHEBI:35235"/>
        <dbReference type="ChEBI" id="CHEBI:57972"/>
        <dbReference type="ChEBI" id="CHEBI:64428"/>
        <dbReference type="EC" id="2.8.1.7"/>
    </reaction>
</comment>
<organism evidence="13 14">
    <name type="scientific">Rhizorhabdus dicambivorans</name>
    <dbReference type="NCBI Taxonomy" id="1850238"/>
    <lineage>
        <taxon>Bacteria</taxon>
        <taxon>Pseudomonadati</taxon>
        <taxon>Pseudomonadota</taxon>
        <taxon>Alphaproteobacteria</taxon>
        <taxon>Sphingomonadales</taxon>
        <taxon>Sphingomonadaceae</taxon>
        <taxon>Rhizorhabdus</taxon>
    </lineage>
</organism>
<evidence type="ECO:0000256" key="1">
    <source>
        <dbReference type="ARBA" id="ARBA00001933"/>
    </source>
</evidence>
<keyword evidence="6" id="KW-0479">Metal-binding</keyword>
<dbReference type="RefSeq" id="WP_096616556.1">
    <property type="nucleotide sequence ID" value="NZ_NWUF01000020.1"/>
</dbReference>
<dbReference type="PROSITE" id="PS00595">
    <property type="entry name" value="AA_TRANSFER_CLASS_5"/>
    <property type="match status" value="1"/>
</dbReference>
<dbReference type="InterPro" id="IPR015422">
    <property type="entry name" value="PyrdxlP-dep_Trfase_small"/>
</dbReference>
<dbReference type="InterPro" id="IPR015424">
    <property type="entry name" value="PyrdxlP-dep_Trfase"/>
</dbReference>
<gene>
    <name evidence="13" type="ORF">COO09_17660</name>
</gene>
<evidence type="ECO:0000259" key="12">
    <source>
        <dbReference type="Pfam" id="PF00266"/>
    </source>
</evidence>
<dbReference type="PANTHER" id="PTHR11601:SF34">
    <property type="entry name" value="CYSTEINE DESULFURASE"/>
    <property type="match status" value="1"/>
</dbReference>
<evidence type="ECO:0000256" key="5">
    <source>
        <dbReference type="ARBA" id="ARBA00022714"/>
    </source>
</evidence>
<dbReference type="Pfam" id="PF00266">
    <property type="entry name" value="Aminotran_5"/>
    <property type="match status" value="1"/>
</dbReference>
<dbReference type="Gene3D" id="3.40.640.10">
    <property type="entry name" value="Type I PLP-dependent aspartate aminotransferase-like (Major domain)"/>
    <property type="match status" value="1"/>
</dbReference>
<dbReference type="GO" id="GO:0046872">
    <property type="term" value="F:metal ion binding"/>
    <property type="evidence" value="ECO:0007669"/>
    <property type="project" value="UniProtKB-KW"/>
</dbReference>
<evidence type="ECO:0000256" key="6">
    <source>
        <dbReference type="ARBA" id="ARBA00022723"/>
    </source>
</evidence>
<keyword evidence="5" id="KW-0001">2Fe-2S</keyword>
<protein>
    <recommendedName>
        <fullName evidence="3">cysteine desulfurase</fullName>
        <ecNumber evidence="3">2.8.1.7</ecNumber>
    </recommendedName>
</protein>
<accession>A0A2A4FUE7</accession>
<keyword evidence="4" id="KW-0808">Transferase</keyword>
<dbReference type="InterPro" id="IPR000192">
    <property type="entry name" value="Aminotrans_V_dom"/>
</dbReference>
<keyword evidence="7" id="KW-0663">Pyridoxal phosphate</keyword>
<proteinExistence type="inferred from homology"/>
<evidence type="ECO:0000256" key="11">
    <source>
        <dbReference type="RuleBase" id="RU004504"/>
    </source>
</evidence>
<dbReference type="FunFam" id="3.40.640.10:FF:000003">
    <property type="entry name" value="Cysteine desulfurase IscS"/>
    <property type="match status" value="1"/>
</dbReference>
<evidence type="ECO:0000256" key="8">
    <source>
        <dbReference type="ARBA" id="ARBA00023004"/>
    </source>
</evidence>
<dbReference type="EMBL" id="NWUF01000020">
    <property type="protein sequence ID" value="PCE41021.1"/>
    <property type="molecule type" value="Genomic_DNA"/>
</dbReference>
<keyword evidence="14" id="KW-1185">Reference proteome</keyword>
<comment type="caution">
    <text evidence="13">The sequence shown here is derived from an EMBL/GenBank/DDBJ whole genome shotgun (WGS) entry which is preliminary data.</text>
</comment>
<dbReference type="Proteomes" id="UP000218934">
    <property type="component" value="Unassembled WGS sequence"/>
</dbReference>
<dbReference type="GO" id="GO:0031071">
    <property type="term" value="F:cysteine desulfurase activity"/>
    <property type="evidence" value="ECO:0007669"/>
    <property type="project" value="UniProtKB-EC"/>
</dbReference>
<evidence type="ECO:0000256" key="9">
    <source>
        <dbReference type="ARBA" id="ARBA00023014"/>
    </source>
</evidence>
<dbReference type="InterPro" id="IPR020578">
    <property type="entry name" value="Aminotrans_V_PyrdxlP_BS"/>
</dbReference>
<feature type="domain" description="Aminotransferase class V" evidence="12">
    <location>
        <begin position="5"/>
        <end position="266"/>
    </location>
</feature>